<comment type="caution">
    <text evidence="2">The sequence shown here is derived from an EMBL/GenBank/DDBJ whole genome shotgun (WGS) entry which is preliminary data.</text>
</comment>
<evidence type="ECO:0000313" key="3">
    <source>
        <dbReference type="Proteomes" id="UP000601435"/>
    </source>
</evidence>
<feature type="region of interest" description="Disordered" evidence="1">
    <location>
        <begin position="280"/>
        <end position="320"/>
    </location>
</feature>
<proteinExistence type="predicted"/>
<dbReference type="PANTHER" id="PTHR48125">
    <property type="entry name" value="LP07818P1"/>
    <property type="match status" value="1"/>
</dbReference>
<dbReference type="EMBL" id="CAJNJA010044252">
    <property type="protein sequence ID" value="CAE7800462.1"/>
    <property type="molecule type" value="Genomic_DNA"/>
</dbReference>
<reference evidence="2" key="1">
    <citation type="submission" date="2021-02" db="EMBL/GenBank/DDBJ databases">
        <authorList>
            <person name="Dougan E. K."/>
            <person name="Rhodes N."/>
            <person name="Thang M."/>
            <person name="Chan C."/>
        </authorList>
    </citation>
    <scope>NUCLEOTIDE SEQUENCE</scope>
</reference>
<feature type="region of interest" description="Disordered" evidence="1">
    <location>
        <begin position="661"/>
        <end position="693"/>
    </location>
</feature>
<keyword evidence="3" id="KW-1185">Reference proteome</keyword>
<dbReference type="AlphaFoldDB" id="A0A812YX22"/>
<organism evidence="2 3">
    <name type="scientific">Symbiodinium necroappetens</name>
    <dbReference type="NCBI Taxonomy" id="1628268"/>
    <lineage>
        <taxon>Eukaryota</taxon>
        <taxon>Sar</taxon>
        <taxon>Alveolata</taxon>
        <taxon>Dinophyceae</taxon>
        <taxon>Suessiales</taxon>
        <taxon>Symbiodiniaceae</taxon>
        <taxon>Symbiodinium</taxon>
    </lineage>
</organism>
<accession>A0A812YX22</accession>
<feature type="region of interest" description="Disordered" evidence="1">
    <location>
        <begin position="844"/>
        <end position="894"/>
    </location>
</feature>
<dbReference type="Proteomes" id="UP000601435">
    <property type="component" value="Unassembled WGS sequence"/>
</dbReference>
<gene>
    <name evidence="2" type="ORF">SNEC2469_LOCUS23604</name>
</gene>
<feature type="region of interest" description="Disordered" evidence="1">
    <location>
        <begin position="729"/>
        <end position="750"/>
    </location>
</feature>
<sequence length="894" mass="96890">MASLVAEDAFKAAEAYFDRSGIREFLTEILVELGREQPANPLATIRVHLERAENAQVRIVSDTDSGNPGTPKGSKGEDTKDTESAANAGLADVDACDAQQPAKPSLWQMPLVEKSGTPETEEHDADASLLQVEALRLLADEGLAFSKQGSGQDLSKRRVWGGGFNRDVLESWVPQPSPCCAAASVAGAYNSLWHLDRDSAGACTIREVANIMAENKQHVLAKQQQRIERLLGVAEGSLEAYYVALDEHLAAKGLSWTGKGTSAVTKAAAHLATRELLSIRADARPRTESREFTPTEQQLLEQPDQREAAGAPEDAGPDLADTEVASKGALVTDVFAALREVLGGSQEPDEEETKDDEKIEKVCELVQDDPAIKWKKEMSELFGARKAVFRLRAERPNTSEVGSGNLKQAAELLGTRDNARDNESLKVTCLLGRRHSFKNTAAFVSKGDGDPEVRKQWSLLKQAFADPGSVLLFHLTNHYALIFAWREWMEPNAIEVSASGHQIVAEIPSKNIFGERPFSDQLRRKPEPTSVGLSFDGPPPRKDSRDSSPQMLGDPEEIPLRLRRQILTSRRGQRPSAWIDFEEVRKILAEQNELKESVVDHVRKVTVQADDDEPDILAEFVCVLLDRRKSSPEMLEELSLMDDEAQPFVAWLQKEKASILARRPPPAPAAKVQAPPDRPPGQFTPLPPRSHAMLTPNAVTASLEESKAGDCSQDRGLVVITNRLILQPNTGHGGHSAAPSGHGHSGNRQPEVVDCERVSAASAAEKKAEEAYQKKMELLAEMTKELQVILHRLSDKNLSETMRERYQGFAQTIQNRMSSLSRPAAAEKAEKAYAQAAQEAAAAAAAAATAAAGGNSPTMSPAASPVPRSGAVPSLPGPALAEAGRAPPPEAVPS</sequence>
<protein>
    <submittedName>
        <fullName evidence="2">Uncharacterized protein</fullName>
    </submittedName>
</protein>
<dbReference type="PANTHER" id="PTHR48125:SF10">
    <property type="entry name" value="OS12G0136300 PROTEIN"/>
    <property type="match status" value="1"/>
</dbReference>
<evidence type="ECO:0000313" key="2">
    <source>
        <dbReference type="EMBL" id="CAE7800462.1"/>
    </source>
</evidence>
<feature type="compositionally biased region" description="Basic and acidic residues" evidence="1">
    <location>
        <begin position="74"/>
        <end position="83"/>
    </location>
</feature>
<evidence type="ECO:0000256" key="1">
    <source>
        <dbReference type="SAM" id="MobiDB-lite"/>
    </source>
</evidence>
<feature type="compositionally biased region" description="Basic and acidic residues" evidence="1">
    <location>
        <begin position="517"/>
        <end position="527"/>
    </location>
</feature>
<dbReference type="OrthoDB" id="438803at2759"/>
<feature type="region of interest" description="Disordered" evidence="1">
    <location>
        <begin position="516"/>
        <end position="555"/>
    </location>
</feature>
<feature type="compositionally biased region" description="Basic and acidic residues" evidence="1">
    <location>
        <begin position="281"/>
        <end position="293"/>
    </location>
</feature>
<name>A0A812YX22_9DINO</name>
<feature type="region of interest" description="Disordered" evidence="1">
    <location>
        <begin position="58"/>
        <end position="84"/>
    </location>
</feature>